<evidence type="ECO:0000256" key="1">
    <source>
        <dbReference type="SAM" id="MobiDB-lite"/>
    </source>
</evidence>
<accession>A0ABP2DBM7</accession>
<proteinExistence type="predicted"/>
<sequence length="66" mass="6938">MAAQGARLRSKGAAPTAVSQSQFSAAPPPMAAKPVSMRVWRRAGIGIAKEGRIAFESWVTVGFIPL</sequence>
<protein>
    <submittedName>
        <fullName evidence="2">Uncharacterized protein</fullName>
    </submittedName>
</protein>
<dbReference type="EMBL" id="ABID01000001">
    <property type="protein sequence ID" value="EDQ05718.1"/>
    <property type="molecule type" value="Genomic_DNA"/>
</dbReference>
<name>A0ABP2DBM7_9RHOB</name>
<evidence type="ECO:0000313" key="3">
    <source>
        <dbReference type="Proteomes" id="UP000003257"/>
    </source>
</evidence>
<feature type="region of interest" description="Disordered" evidence="1">
    <location>
        <begin position="1"/>
        <end position="32"/>
    </location>
</feature>
<reference evidence="2 3" key="1">
    <citation type="submission" date="2007-11" db="EMBL/GenBank/DDBJ databases">
        <authorList>
            <person name="Wagner-Dobler I."/>
            <person name="Ferriera S."/>
            <person name="Johnson J."/>
            <person name="Kravitz S."/>
            <person name="Beeson K."/>
            <person name="Sutton G."/>
            <person name="Rogers Y.-H."/>
            <person name="Friedman R."/>
            <person name="Frazier M."/>
            <person name="Venter J.C."/>
        </authorList>
    </citation>
    <scope>NUCLEOTIDE SEQUENCE [LARGE SCALE GENOMIC DNA]</scope>
    <source>
        <strain evidence="2 3">HEL-45</strain>
    </source>
</reference>
<keyword evidence="3" id="KW-1185">Reference proteome</keyword>
<comment type="caution">
    <text evidence="2">The sequence shown here is derived from an EMBL/GenBank/DDBJ whole genome shotgun (WGS) entry which is preliminary data.</text>
</comment>
<evidence type="ECO:0000313" key="2">
    <source>
        <dbReference type="EMBL" id="EDQ05718.1"/>
    </source>
</evidence>
<dbReference type="Proteomes" id="UP000003257">
    <property type="component" value="Unassembled WGS sequence"/>
</dbReference>
<organism evidence="2 3">
    <name type="scientific">Sulfitobacter indolifex HEL-45</name>
    <dbReference type="NCBI Taxonomy" id="391624"/>
    <lineage>
        <taxon>Bacteria</taxon>
        <taxon>Pseudomonadati</taxon>
        <taxon>Pseudomonadota</taxon>
        <taxon>Alphaproteobacteria</taxon>
        <taxon>Rhodobacterales</taxon>
        <taxon>Roseobacteraceae</taxon>
        <taxon>Sulfitobacter</taxon>
    </lineage>
</organism>
<gene>
    <name evidence="2" type="ORF">OIHEL45_02870</name>
</gene>